<evidence type="ECO:0000313" key="1">
    <source>
        <dbReference type="EMBL" id="EFP12213.1"/>
    </source>
</evidence>
<evidence type="ECO:0000313" key="2">
    <source>
        <dbReference type="Proteomes" id="UP000008281"/>
    </source>
</evidence>
<protein>
    <submittedName>
        <fullName evidence="1">Uncharacterized protein</fullName>
    </submittedName>
</protein>
<accession>E3MYV8</accession>
<gene>
    <name evidence="1" type="ORF">CRE_04233</name>
</gene>
<dbReference type="AlphaFoldDB" id="E3MYV8"/>
<keyword evidence="2" id="KW-1185">Reference proteome</keyword>
<dbReference type="EMBL" id="DS268498">
    <property type="protein sequence ID" value="EFP12213.1"/>
    <property type="molecule type" value="Genomic_DNA"/>
</dbReference>
<dbReference type="Proteomes" id="UP000008281">
    <property type="component" value="Unassembled WGS sequence"/>
</dbReference>
<dbReference type="HOGENOM" id="CLU_1490374_0_0_1"/>
<organism evidence="2">
    <name type="scientific">Caenorhabditis remanei</name>
    <name type="common">Caenorhabditis vulgaris</name>
    <dbReference type="NCBI Taxonomy" id="31234"/>
    <lineage>
        <taxon>Eukaryota</taxon>
        <taxon>Metazoa</taxon>
        <taxon>Ecdysozoa</taxon>
        <taxon>Nematoda</taxon>
        <taxon>Chromadorea</taxon>
        <taxon>Rhabditida</taxon>
        <taxon>Rhabditina</taxon>
        <taxon>Rhabditomorpha</taxon>
        <taxon>Rhabditoidea</taxon>
        <taxon>Rhabditidae</taxon>
        <taxon>Peloderinae</taxon>
        <taxon>Caenorhabditis</taxon>
    </lineage>
</organism>
<name>E3MYV8_CAERE</name>
<reference evidence="1" key="1">
    <citation type="submission" date="2007-07" db="EMBL/GenBank/DDBJ databases">
        <title>PCAP assembly of the Caenorhabditis remanei genome.</title>
        <authorList>
            <consortium name="The Caenorhabditis remanei Sequencing Consortium"/>
            <person name="Wilson R.K."/>
        </authorList>
    </citation>
    <scope>NUCLEOTIDE SEQUENCE [LARGE SCALE GENOMIC DNA]</scope>
    <source>
        <strain evidence="1">PB4641</strain>
    </source>
</reference>
<proteinExistence type="predicted"/>
<sequence length="181" mass="20398">MAYLYEMRVYNRPPGETPTPVESPSISIESLESVHALEAAQARAPSPIPPAASNFGTRCVNFWIGFAILVFFLALLALVLVCKFAPHWLPGRVMVIYTGAKFAPKKKLIMPPSPPEDNDIPWLVKILIGFLIIAAVLNFWNVTQHFVELNSSCETLAAQCNWTEVMLRECVRRNRWPVYLI</sequence>